<feature type="region of interest" description="Disordered" evidence="1">
    <location>
        <begin position="56"/>
        <end position="90"/>
    </location>
</feature>
<keyword evidence="4" id="KW-1185">Reference proteome</keyword>
<feature type="transmembrane region" description="Helical" evidence="2">
    <location>
        <begin position="13"/>
        <end position="32"/>
    </location>
</feature>
<dbReference type="EMBL" id="CAAALY010259160">
    <property type="protein sequence ID" value="VEL38837.1"/>
    <property type="molecule type" value="Genomic_DNA"/>
</dbReference>
<proteinExistence type="predicted"/>
<gene>
    <name evidence="3" type="ORF">PXEA_LOCUS32277</name>
</gene>
<dbReference type="AlphaFoldDB" id="A0A3S5B2U3"/>
<evidence type="ECO:0000313" key="3">
    <source>
        <dbReference type="EMBL" id="VEL38837.1"/>
    </source>
</evidence>
<feature type="compositionally biased region" description="Low complexity" evidence="1">
    <location>
        <begin position="78"/>
        <end position="87"/>
    </location>
</feature>
<dbReference type="OrthoDB" id="3900342at2759"/>
<evidence type="ECO:0000313" key="4">
    <source>
        <dbReference type="Proteomes" id="UP000784294"/>
    </source>
</evidence>
<keyword evidence="2" id="KW-0812">Transmembrane</keyword>
<reference evidence="3" key="1">
    <citation type="submission" date="2018-11" db="EMBL/GenBank/DDBJ databases">
        <authorList>
            <consortium name="Pathogen Informatics"/>
        </authorList>
    </citation>
    <scope>NUCLEOTIDE SEQUENCE</scope>
</reference>
<evidence type="ECO:0000256" key="1">
    <source>
        <dbReference type="SAM" id="MobiDB-lite"/>
    </source>
</evidence>
<dbReference type="Proteomes" id="UP000784294">
    <property type="component" value="Unassembled WGS sequence"/>
</dbReference>
<keyword evidence="2" id="KW-0472">Membrane</keyword>
<evidence type="ECO:0000256" key="2">
    <source>
        <dbReference type="SAM" id="Phobius"/>
    </source>
</evidence>
<name>A0A3S5B2U3_9PLAT</name>
<accession>A0A3S5B2U3</accession>
<sequence>MTVIFPIESLTDFLSLGTLMAYTIASIAIIILRYRPPPEVFMTNVEVAVDVVEEIPPQPGTSSEGLMESVDAKKLSPSEKSPSGSSSFLVSHCYSSPDAEGFSL</sequence>
<comment type="caution">
    <text evidence="3">The sequence shown here is derived from an EMBL/GenBank/DDBJ whole genome shotgun (WGS) entry which is preliminary data.</text>
</comment>
<organism evidence="3 4">
    <name type="scientific">Protopolystoma xenopodis</name>
    <dbReference type="NCBI Taxonomy" id="117903"/>
    <lineage>
        <taxon>Eukaryota</taxon>
        <taxon>Metazoa</taxon>
        <taxon>Spiralia</taxon>
        <taxon>Lophotrochozoa</taxon>
        <taxon>Platyhelminthes</taxon>
        <taxon>Monogenea</taxon>
        <taxon>Polyopisthocotylea</taxon>
        <taxon>Polystomatidea</taxon>
        <taxon>Polystomatidae</taxon>
        <taxon>Protopolystoma</taxon>
    </lineage>
</organism>
<protein>
    <submittedName>
        <fullName evidence="3">Uncharacterized protein</fullName>
    </submittedName>
</protein>
<keyword evidence="2" id="KW-1133">Transmembrane helix</keyword>